<evidence type="ECO:0000313" key="2">
    <source>
        <dbReference type="EMBL" id="CAD6234572.1"/>
    </source>
</evidence>
<dbReference type="AlphaFoldDB" id="A0A811P5H9"/>
<comment type="caution">
    <text evidence="2">The sequence shown here is derived from an EMBL/GenBank/DDBJ whole genome shotgun (WGS) entry which is preliminary data.</text>
</comment>
<evidence type="ECO:0000313" key="3">
    <source>
        <dbReference type="Proteomes" id="UP000604825"/>
    </source>
</evidence>
<feature type="chain" id="PRO_5032595215" evidence="1">
    <location>
        <begin position="27"/>
        <end position="83"/>
    </location>
</feature>
<accession>A0A811P5H9</accession>
<dbReference type="OrthoDB" id="691314at2759"/>
<reference evidence="2" key="1">
    <citation type="submission" date="2020-10" db="EMBL/GenBank/DDBJ databases">
        <authorList>
            <person name="Han B."/>
            <person name="Lu T."/>
            <person name="Zhao Q."/>
            <person name="Huang X."/>
            <person name="Zhao Y."/>
        </authorList>
    </citation>
    <scope>NUCLEOTIDE SEQUENCE</scope>
</reference>
<keyword evidence="3" id="KW-1185">Reference proteome</keyword>
<gene>
    <name evidence="2" type="ORF">NCGR_LOCUS23094</name>
</gene>
<sequence>MSMALRRLRPWAFSLFFLVLFSYDESGLWSRSRTRSGVAQATQRVFLYPQAPKVSSIVSSKYRTAYHFQPPKNWINGIALSPL</sequence>
<feature type="signal peptide" evidence="1">
    <location>
        <begin position="1"/>
        <end position="26"/>
    </location>
</feature>
<organism evidence="2 3">
    <name type="scientific">Miscanthus lutarioriparius</name>
    <dbReference type="NCBI Taxonomy" id="422564"/>
    <lineage>
        <taxon>Eukaryota</taxon>
        <taxon>Viridiplantae</taxon>
        <taxon>Streptophyta</taxon>
        <taxon>Embryophyta</taxon>
        <taxon>Tracheophyta</taxon>
        <taxon>Spermatophyta</taxon>
        <taxon>Magnoliopsida</taxon>
        <taxon>Liliopsida</taxon>
        <taxon>Poales</taxon>
        <taxon>Poaceae</taxon>
        <taxon>PACMAD clade</taxon>
        <taxon>Panicoideae</taxon>
        <taxon>Andropogonodae</taxon>
        <taxon>Andropogoneae</taxon>
        <taxon>Saccharinae</taxon>
        <taxon>Miscanthus</taxon>
    </lineage>
</organism>
<name>A0A811P5H9_9POAL</name>
<evidence type="ECO:0000256" key="1">
    <source>
        <dbReference type="SAM" id="SignalP"/>
    </source>
</evidence>
<protein>
    <submittedName>
        <fullName evidence="2">Uncharacterized protein</fullName>
    </submittedName>
</protein>
<keyword evidence="1" id="KW-0732">Signal</keyword>
<proteinExistence type="predicted"/>
<dbReference type="EMBL" id="CAJGYO010000006">
    <property type="protein sequence ID" value="CAD6234572.1"/>
    <property type="molecule type" value="Genomic_DNA"/>
</dbReference>
<dbReference type="Proteomes" id="UP000604825">
    <property type="component" value="Unassembled WGS sequence"/>
</dbReference>